<dbReference type="Gene3D" id="1.10.220.150">
    <property type="entry name" value="Arf GTPase activating protein"/>
    <property type="match status" value="1"/>
</dbReference>
<evidence type="ECO:0000313" key="9">
    <source>
        <dbReference type="EMBL" id="CAB9520622.1"/>
    </source>
</evidence>
<dbReference type="InterPro" id="IPR038508">
    <property type="entry name" value="ArfGAP_dom_sf"/>
</dbReference>
<dbReference type="InterPro" id="IPR029058">
    <property type="entry name" value="AB_hydrolase_fold"/>
</dbReference>
<keyword evidence="7" id="KW-1133">Transmembrane helix</keyword>
<feature type="domain" description="Arf-GAP" evidence="8">
    <location>
        <begin position="1"/>
        <end position="129"/>
    </location>
</feature>
<dbReference type="GO" id="GO:0005096">
    <property type="term" value="F:GTPase activator activity"/>
    <property type="evidence" value="ECO:0007669"/>
    <property type="project" value="UniProtKB-KW"/>
</dbReference>
<evidence type="ECO:0000256" key="1">
    <source>
        <dbReference type="ARBA" id="ARBA00022468"/>
    </source>
</evidence>
<evidence type="ECO:0000313" key="10">
    <source>
        <dbReference type="Proteomes" id="UP001153069"/>
    </source>
</evidence>
<keyword evidence="3 5" id="KW-0863">Zinc-finger</keyword>
<evidence type="ECO:0000259" key="8">
    <source>
        <dbReference type="PROSITE" id="PS50115"/>
    </source>
</evidence>
<dbReference type="EMBL" id="CAICTM010001118">
    <property type="protein sequence ID" value="CAB9520622.1"/>
    <property type="molecule type" value="Genomic_DNA"/>
</dbReference>
<evidence type="ECO:0000256" key="2">
    <source>
        <dbReference type="ARBA" id="ARBA00022723"/>
    </source>
</evidence>
<feature type="region of interest" description="Disordered" evidence="6">
    <location>
        <begin position="253"/>
        <end position="272"/>
    </location>
</feature>
<dbReference type="Proteomes" id="UP001153069">
    <property type="component" value="Unassembled WGS sequence"/>
</dbReference>
<keyword evidence="7" id="KW-0812">Transmembrane</keyword>
<keyword evidence="2" id="KW-0479">Metal-binding</keyword>
<dbReference type="GO" id="GO:0048205">
    <property type="term" value="P:COPI coating of Golgi vesicle"/>
    <property type="evidence" value="ECO:0007669"/>
    <property type="project" value="TreeGrafter"/>
</dbReference>
<keyword evidence="1" id="KW-0343">GTPase activation</keyword>
<feature type="region of interest" description="Disordered" evidence="6">
    <location>
        <begin position="136"/>
        <end position="160"/>
    </location>
</feature>
<dbReference type="Gene3D" id="3.40.50.1820">
    <property type="entry name" value="alpha/beta hydrolase"/>
    <property type="match status" value="1"/>
</dbReference>
<evidence type="ECO:0000256" key="4">
    <source>
        <dbReference type="ARBA" id="ARBA00022833"/>
    </source>
</evidence>
<dbReference type="SMART" id="SM00105">
    <property type="entry name" value="ArfGap"/>
    <property type="match status" value="1"/>
</dbReference>
<dbReference type="SUPFAM" id="SSF57863">
    <property type="entry name" value="ArfGap/RecO-like zinc finger"/>
    <property type="match status" value="1"/>
</dbReference>
<dbReference type="PANTHER" id="PTHR45686">
    <property type="entry name" value="ADP-RIBOSYLATION FACTOR GTPASE ACTIVATING PROTEIN 3, ISOFORM H-RELATED"/>
    <property type="match status" value="1"/>
</dbReference>
<dbReference type="Pfam" id="PF12695">
    <property type="entry name" value="Abhydrolase_5"/>
    <property type="match status" value="1"/>
</dbReference>
<gene>
    <name evidence="9" type="ORF">SEMRO_1120_G243370.1</name>
</gene>
<feature type="region of interest" description="Disordered" evidence="6">
    <location>
        <begin position="177"/>
        <end position="228"/>
    </location>
</feature>
<dbReference type="PANTHER" id="PTHR45686:SF4">
    <property type="entry name" value="ADP-RIBOSYLATION FACTOR GTPASE ACTIVATING PROTEIN 3, ISOFORM H"/>
    <property type="match status" value="1"/>
</dbReference>
<dbReference type="AlphaFoldDB" id="A0A9N8EGC6"/>
<evidence type="ECO:0000256" key="6">
    <source>
        <dbReference type="SAM" id="MobiDB-lite"/>
    </source>
</evidence>
<sequence length="781" mass="87191">MNRDDKQWILNLPGNEFCFECGEANPNWASVSYGILICLQCSGPHRGLGVHLSFVQSVDLDTSWNEKNNYVALMKAGGNATLQEFFEKHDLVAKEGTVHTNGKLQKRYEGAAAAEYRQWLHQKAQRHEYTQPILNNKAKKKTHSPHSTATHILQPEPAQRTTSLEMDLQAINTLLVNMTPSNHPSNSDNHNNSSTHSGSNHRSGNPQTSSSSSSSGCRSDDDDDDDKSVATIDSYIAPRSSRALKNQFQEYKNARHSYQESQEKKRKKVKRSLSVLSKQNRPGALTWQDIQPTVLSIVLELMGLEPSGNWRHLASTVFFGLTVIFVGLVILSAQKEEDHFAYMKWFAVAIVLLVILPAAGLYYLSIWLSKRFIQNRQGAMPSAKLQLLQRMQAKRVDHQPKFDIYLPPTPEDGDGNPQKVPGFVFLPGALVQHTAYAPLAAKLADSGIMVAVVSLEPLRFGTRNHGARPQDILPIFYHVAAAHGDAFSVTEWSIGGHSAGGSAAFNLVKDLNLPKLILLAAGTPTEKNGTLRDTNVKVLSISASNDNLMNQFLKERQFKTKMVPDNTLYKVIQGGNHAGFGHYGPQTFPIKDGLRLIPLEQQQDQTVEWMASFLLGRVVKLPRVDSSDDLSAEDEMDRSCRSTASLSSLSSWTQNYNTIMNANTTDTTDDAQQQQPCCLKIKKEDQNGHAETTYDSLLKKRRVTENRGTRSLQQASSSCLLHARLWRRDVCCTRKQHPKRFDSAFHRPLLFSIEGSLRACLERTIGTAIKLLENHLTSKRE</sequence>
<dbReference type="PROSITE" id="PS50115">
    <property type="entry name" value="ARFGAP"/>
    <property type="match status" value="1"/>
</dbReference>
<accession>A0A9N8EGC6</accession>
<evidence type="ECO:0000256" key="5">
    <source>
        <dbReference type="PROSITE-ProRule" id="PRU00288"/>
    </source>
</evidence>
<feature type="transmembrane region" description="Helical" evidence="7">
    <location>
        <begin position="313"/>
        <end position="333"/>
    </location>
</feature>
<dbReference type="SUPFAM" id="SSF53474">
    <property type="entry name" value="alpha/beta-Hydrolases"/>
    <property type="match status" value="1"/>
</dbReference>
<feature type="transmembrane region" description="Helical" evidence="7">
    <location>
        <begin position="345"/>
        <end position="368"/>
    </location>
</feature>
<dbReference type="GO" id="GO:0016787">
    <property type="term" value="F:hydrolase activity"/>
    <property type="evidence" value="ECO:0007669"/>
    <property type="project" value="InterPro"/>
</dbReference>
<dbReference type="InterPro" id="IPR037278">
    <property type="entry name" value="ARFGAP/RecO"/>
</dbReference>
<dbReference type="OrthoDB" id="983479at2759"/>
<dbReference type="InterPro" id="IPR001164">
    <property type="entry name" value="ArfGAP_dom"/>
</dbReference>
<keyword evidence="4" id="KW-0862">Zinc</keyword>
<evidence type="ECO:0000256" key="3">
    <source>
        <dbReference type="ARBA" id="ARBA00022771"/>
    </source>
</evidence>
<organism evidence="9 10">
    <name type="scientific">Seminavis robusta</name>
    <dbReference type="NCBI Taxonomy" id="568900"/>
    <lineage>
        <taxon>Eukaryota</taxon>
        <taxon>Sar</taxon>
        <taxon>Stramenopiles</taxon>
        <taxon>Ochrophyta</taxon>
        <taxon>Bacillariophyta</taxon>
        <taxon>Bacillariophyceae</taxon>
        <taxon>Bacillariophycidae</taxon>
        <taxon>Naviculales</taxon>
        <taxon>Naviculaceae</taxon>
        <taxon>Seminavis</taxon>
    </lineage>
</organism>
<dbReference type="Pfam" id="PF01412">
    <property type="entry name" value="ArfGap"/>
    <property type="match status" value="1"/>
</dbReference>
<dbReference type="GO" id="GO:0008270">
    <property type="term" value="F:zinc ion binding"/>
    <property type="evidence" value="ECO:0007669"/>
    <property type="project" value="UniProtKB-KW"/>
</dbReference>
<reference evidence="9" key="1">
    <citation type="submission" date="2020-06" db="EMBL/GenBank/DDBJ databases">
        <authorList>
            <consortium name="Plant Systems Biology data submission"/>
        </authorList>
    </citation>
    <scope>NUCLEOTIDE SEQUENCE</scope>
    <source>
        <strain evidence="9">D6</strain>
    </source>
</reference>
<protein>
    <submittedName>
        <fullName evidence="9">Ribosylation factor GTPase-activating protein</fullName>
    </submittedName>
</protein>
<dbReference type="GO" id="GO:0000139">
    <property type="term" value="C:Golgi membrane"/>
    <property type="evidence" value="ECO:0007669"/>
    <property type="project" value="GOC"/>
</dbReference>
<dbReference type="PRINTS" id="PR00405">
    <property type="entry name" value="REVINTRACTNG"/>
</dbReference>
<keyword evidence="7" id="KW-0472">Membrane</keyword>
<dbReference type="InterPro" id="IPR029059">
    <property type="entry name" value="AB_hydrolase_5"/>
</dbReference>
<name>A0A9N8EGC6_9STRA</name>
<keyword evidence="10" id="KW-1185">Reference proteome</keyword>
<comment type="caution">
    <text evidence="9">The sequence shown here is derived from an EMBL/GenBank/DDBJ whole genome shotgun (WGS) entry which is preliminary data.</text>
</comment>
<proteinExistence type="predicted"/>
<evidence type="ECO:0000256" key="7">
    <source>
        <dbReference type="SAM" id="Phobius"/>
    </source>
</evidence>
<feature type="compositionally biased region" description="Low complexity" evidence="6">
    <location>
        <begin position="179"/>
        <end position="217"/>
    </location>
</feature>